<dbReference type="PANTHER" id="PTHR30543">
    <property type="entry name" value="CHROMATE REDUCTASE"/>
    <property type="match status" value="1"/>
</dbReference>
<dbReference type="EC" id="1.-.-.-" evidence="2"/>
<dbReference type="EMBL" id="JBHOMY010000120">
    <property type="protein sequence ID" value="MFC1459932.1"/>
    <property type="molecule type" value="Genomic_DNA"/>
</dbReference>
<protein>
    <submittedName>
        <fullName evidence="2">NADPH-dependent FMN reductase</fullName>
        <ecNumber evidence="2">1.-.-.-</ecNumber>
    </submittedName>
</protein>
<evidence type="ECO:0000313" key="3">
    <source>
        <dbReference type="Proteomes" id="UP001593940"/>
    </source>
</evidence>
<dbReference type="Pfam" id="PF03358">
    <property type="entry name" value="FMN_red"/>
    <property type="match status" value="1"/>
</dbReference>
<accession>A0ABV6YFZ6</accession>
<gene>
    <name evidence="2" type="ORF">ACETIH_25160</name>
</gene>
<comment type="caution">
    <text evidence="2">The sequence shown here is derived from an EMBL/GenBank/DDBJ whole genome shotgun (WGS) entry which is preliminary data.</text>
</comment>
<dbReference type="GO" id="GO:0016491">
    <property type="term" value="F:oxidoreductase activity"/>
    <property type="evidence" value="ECO:0007669"/>
    <property type="project" value="UniProtKB-KW"/>
</dbReference>
<dbReference type="Proteomes" id="UP001593940">
    <property type="component" value="Unassembled WGS sequence"/>
</dbReference>
<organism evidence="2 3">
    <name type="scientific">Microvirga arabica</name>
    <dbReference type="NCBI Taxonomy" id="1128671"/>
    <lineage>
        <taxon>Bacteria</taxon>
        <taxon>Pseudomonadati</taxon>
        <taxon>Pseudomonadota</taxon>
        <taxon>Alphaproteobacteria</taxon>
        <taxon>Hyphomicrobiales</taxon>
        <taxon>Methylobacteriaceae</taxon>
        <taxon>Microvirga</taxon>
    </lineage>
</organism>
<dbReference type="InterPro" id="IPR029039">
    <property type="entry name" value="Flavoprotein-like_sf"/>
</dbReference>
<keyword evidence="2" id="KW-0560">Oxidoreductase</keyword>
<name>A0ABV6YFZ6_9HYPH</name>
<reference evidence="2 3" key="1">
    <citation type="submission" date="2024-09" db="EMBL/GenBank/DDBJ databases">
        <title>Nodulacao em especies de Leguminosae Basais da Amazonia e Caracterizacao dos Rizobios e Bacterias Associadas aos Nodulos.</title>
        <authorList>
            <person name="Jambeiro I.C.A."/>
            <person name="Lopes I.S."/>
            <person name="Aguiar E.R.G.R."/>
            <person name="Santos A.F.J."/>
            <person name="Dos Santos J.M.F."/>
            <person name="Gross E."/>
        </authorList>
    </citation>
    <scope>NUCLEOTIDE SEQUENCE [LARGE SCALE GENOMIC DNA]</scope>
    <source>
        <strain evidence="2 3">BRUESC1165</strain>
    </source>
</reference>
<dbReference type="Gene3D" id="3.40.50.360">
    <property type="match status" value="1"/>
</dbReference>
<dbReference type="InterPro" id="IPR005025">
    <property type="entry name" value="FMN_Rdtase-like_dom"/>
</dbReference>
<feature type="domain" description="NADPH-dependent FMN reductase-like" evidence="1">
    <location>
        <begin position="4"/>
        <end position="150"/>
    </location>
</feature>
<keyword evidence="3" id="KW-1185">Reference proteome</keyword>
<dbReference type="InterPro" id="IPR050712">
    <property type="entry name" value="NAD(P)H-dep_reductase"/>
</dbReference>
<evidence type="ECO:0000259" key="1">
    <source>
        <dbReference type="Pfam" id="PF03358"/>
    </source>
</evidence>
<dbReference type="RefSeq" id="WP_377031359.1">
    <property type="nucleotide sequence ID" value="NZ_JBHOMY010000120.1"/>
</dbReference>
<evidence type="ECO:0000313" key="2">
    <source>
        <dbReference type="EMBL" id="MFC1459932.1"/>
    </source>
</evidence>
<sequence length="193" mass="20379">MTTLIGLSGSLRQASYNSALLRGAAGIMPAGSELVVETIRGIPLYDADLEASEGFPEKVTALKDAIAAADGLLLVTPEYNNSIPGVFKNAIDWLSRPDSDIKRVFGNKPVAVIGASPGGFGTILSQNAWLPILRTLKADFWSGGRLMVSRAGTVFNQDGTLADQKIEDQLRKFLEGFVAFARAARQGAPAASA</sequence>
<dbReference type="SUPFAM" id="SSF52218">
    <property type="entry name" value="Flavoproteins"/>
    <property type="match status" value="1"/>
</dbReference>
<proteinExistence type="predicted"/>
<dbReference type="PANTHER" id="PTHR30543:SF21">
    <property type="entry name" value="NAD(P)H-DEPENDENT FMN REDUCTASE LOT6"/>
    <property type="match status" value="1"/>
</dbReference>